<accession>A0A0F9XF92</accession>
<evidence type="ECO:0000313" key="2">
    <source>
        <dbReference type="Proteomes" id="UP000034112"/>
    </source>
</evidence>
<sequence length="145" mass="16583">MEAEWAPLHKTQQWFDMSRYQMHITVARGGFSCGERDREIELASLPILLRLPMGLAVEGDAALLPRPTPTPSNFALVRPHPHLFFKPAACEKHQRSKYRGRPTCIMGPGPALQGLLTHGDHFVRQKRPRPAIVIRINRRHVELRK</sequence>
<dbReference type="Proteomes" id="UP000034112">
    <property type="component" value="Unassembled WGS sequence"/>
</dbReference>
<proteinExistence type="predicted"/>
<comment type="caution">
    <text evidence="1">The sequence shown here is derived from an EMBL/GenBank/DDBJ whole genome shotgun (WGS) entry which is preliminary data.</text>
</comment>
<dbReference type="EMBL" id="JOKZ01000100">
    <property type="protein sequence ID" value="KKP03726.1"/>
    <property type="molecule type" value="Genomic_DNA"/>
</dbReference>
<evidence type="ECO:0000313" key="1">
    <source>
        <dbReference type="EMBL" id="KKP03726.1"/>
    </source>
</evidence>
<gene>
    <name evidence="1" type="ORF">THAR02_04178</name>
</gene>
<name>A0A0F9XF92_TRIHA</name>
<organism evidence="1 2">
    <name type="scientific">Trichoderma harzianum</name>
    <name type="common">Hypocrea lixii</name>
    <dbReference type="NCBI Taxonomy" id="5544"/>
    <lineage>
        <taxon>Eukaryota</taxon>
        <taxon>Fungi</taxon>
        <taxon>Dikarya</taxon>
        <taxon>Ascomycota</taxon>
        <taxon>Pezizomycotina</taxon>
        <taxon>Sordariomycetes</taxon>
        <taxon>Hypocreomycetidae</taxon>
        <taxon>Hypocreales</taxon>
        <taxon>Hypocreaceae</taxon>
        <taxon>Trichoderma</taxon>
    </lineage>
</organism>
<reference evidence="2" key="1">
    <citation type="journal article" date="2015" name="Genome Announc.">
        <title>Draft whole-genome sequence of the biocontrol agent Trichoderma harzianum T6776.</title>
        <authorList>
            <person name="Baroncelli R."/>
            <person name="Piaggeschi G."/>
            <person name="Fiorini L."/>
            <person name="Bertolini E."/>
            <person name="Zapparata A."/>
            <person name="Pe M.E."/>
            <person name="Sarrocco S."/>
            <person name="Vannacci G."/>
        </authorList>
    </citation>
    <scope>NUCLEOTIDE SEQUENCE [LARGE SCALE GENOMIC DNA]</scope>
    <source>
        <strain evidence="2">T6776</strain>
    </source>
</reference>
<dbReference type="AlphaFoldDB" id="A0A0F9XF92"/>
<protein>
    <submittedName>
        <fullName evidence="1">Uncharacterized protein</fullName>
    </submittedName>
</protein>